<evidence type="ECO:0000313" key="5">
    <source>
        <dbReference type="Proteomes" id="UP001523369"/>
    </source>
</evidence>
<evidence type="ECO:0000313" key="4">
    <source>
        <dbReference type="EMBL" id="MCO8269622.1"/>
    </source>
</evidence>
<organism evidence="4 5">
    <name type="scientific">Paractinoplanes aksuensis</name>
    <dbReference type="NCBI Taxonomy" id="2939490"/>
    <lineage>
        <taxon>Bacteria</taxon>
        <taxon>Bacillati</taxon>
        <taxon>Actinomycetota</taxon>
        <taxon>Actinomycetes</taxon>
        <taxon>Micromonosporales</taxon>
        <taxon>Micromonosporaceae</taxon>
        <taxon>Paractinoplanes</taxon>
    </lineage>
</organism>
<evidence type="ECO:0000256" key="1">
    <source>
        <dbReference type="ARBA" id="ARBA00022679"/>
    </source>
</evidence>
<dbReference type="EMBL" id="JAMYJR010000002">
    <property type="protein sequence ID" value="MCO8269622.1"/>
    <property type="molecule type" value="Genomic_DNA"/>
</dbReference>
<dbReference type="InterPro" id="IPR050832">
    <property type="entry name" value="Bact_Acetyltransf"/>
</dbReference>
<keyword evidence="2" id="KW-0012">Acyltransferase</keyword>
<dbReference type="Proteomes" id="UP001523369">
    <property type="component" value="Unassembled WGS sequence"/>
</dbReference>
<comment type="caution">
    <text evidence="4">The sequence shown here is derived from an EMBL/GenBank/DDBJ whole genome shotgun (WGS) entry which is preliminary data.</text>
</comment>
<dbReference type="Pfam" id="PF13508">
    <property type="entry name" value="Acetyltransf_7"/>
    <property type="match status" value="1"/>
</dbReference>
<evidence type="ECO:0000259" key="3">
    <source>
        <dbReference type="PROSITE" id="PS51186"/>
    </source>
</evidence>
<protein>
    <submittedName>
        <fullName evidence="4">GNAT family N-acetyltransferase</fullName>
    </submittedName>
</protein>
<dbReference type="Gene3D" id="3.40.630.30">
    <property type="match status" value="1"/>
</dbReference>
<keyword evidence="1" id="KW-0808">Transferase</keyword>
<gene>
    <name evidence="4" type="ORF">M1L60_03340</name>
</gene>
<sequence length="153" mass="16751">MNIRDATPADIPAIISIGHQTWPPTYAFAGPDYITHGLVTWWSEEAIHRSLDNTTVLMAENDHGPLGTGNIDLRGPTAIIWKLYVTPAAQGTGAGSALLQELVHRAGGTPVRLEHPDGNTRAARFYAAHGFTELRREPADHPGWPDTVWLERT</sequence>
<proteinExistence type="predicted"/>
<reference evidence="4 5" key="1">
    <citation type="submission" date="2022-06" db="EMBL/GenBank/DDBJ databases">
        <title>New Species of the Genus Actinoplanes, ActinopZanes ferrugineus.</title>
        <authorList>
            <person name="Ding P."/>
        </authorList>
    </citation>
    <scope>NUCLEOTIDE SEQUENCE [LARGE SCALE GENOMIC DNA]</scope>
    <source>
        <strain evidence="4 5">TRM88003</strain>
    </source>
</reference>
<dbReference type="PANTHER" id="PTHR43877:SF2">
    <property type="entry name" value="AMINOALKYLPHOSPHONATE N-ACETYLTRANSFERASE-RELATED"/>
    <property type="match status" value="1"/>
</dbReference>
<dbReference type="RefSeq" id="WP_253235757.1">
    <property type="nucleotide sequence ID" value="NZ_JAMYJR010000002.1"/>
</dbReference>
<accession>A0ABT1DFM1</accession>
<name>A0ABT1DFM1_9ACTN</name>
<dbReference type="SUPFAM" id="SSF55729">
    <property type="entry name" value="Acyl-CoA N-acyltransferases (Nat)"/>
    <property type="match status" value="1"/>
</dbReference>
<dbReference type="CDD" id="cd04301">
    <property type="entry name" value="NAT_SF"/>
    <property type="match status" value="1"/>
</dbReference>
<evidence type="ECO:0000256" key="2">
    <source>
        <dbReference type="ARBA" id="ARBA00023315"/>
    </source>
</evidence>
<dbReference type="PROSITE" id="PS51186">
    <property type="entry name" value="GNAT"/>
    <property type="match status" value="1"/>
</dbReference>
<feature type="domain" description="N-acetyltransferase" evidence="3">
    <location>
        <begin position="1"/>
        <end position="153"/>
    </location>
</feature>
<keyword evidence="5" id="KW-1185">Reference proteome</keyword>
<dbReference type="PANTHER" id="PTHR43877">
    <property type="entry name" value="AMINOALKYLPHOSPHONATE N-ACETYLTRANSFERASE-RELATED-RELATED"/>
    <property type="match status" value="1"/>
</dbReference>
<dbReference type="InterPro" id="IPR016181">
    <property type="entry name" value="Acyl_CoA_acyltransferase"/>
</dbReference>
<dbReference type="InterPro" id="IPR000182">
    <property type="entry name" value="GNAT_dom"/>
</dbReference>